<dbReference type="RefSeq" id="WP_171643574.1">
    <property type="nucleotide sequence ID" value="NZ_WHOA01000090.1"/>
</dbReference>
<dbReference type="EMBL" id="WHOA01000090">
    <property type="protein sequence ID" value="NOU72271.1"/>
    <property type="molecule type" value="Genomic_DNA"/>
</dbReference>
<dbReference type="Proteomes" id="UP000616779">
    <property type="component" value="Unassembled WGS sequence"/>
</dbReference>
<dbReference type="PANTHER" id="PTHR12110:SF21">
    <property type="entry name" value="XYLOSE ISOMERASE-LIKE TIM BARREL DOMAIN-CONTAINING PROTEIN"/>
    <property type="match status" value="1"/>
</dbReference>
<comment type="caution">
    <text evidence="2">The sequence shown here is derived from an EMBL/GenBank/DDBJ whole genome shotgun (WGS) entry which is preliminary data.</text>
</comment>
<evidence type="ECO:0000259" key="1">
    <source>
        <dbReference type="Pfam" id="PF01261"/>
    </source>
</evidence>
<organism evidence="2 3">
    <name type="scientific">Paenibacillus phytorum</name>
    <dbReference type="NCBI Taxonomy" id="2654977"/>
    <lineage>
        <taxon>Bacteria</taxon>
        <taxon>Bacillati</taxon>
        <taxon>Bacillota</taxon>
        <taxon>Bacilli</taxon>
        <taxon>Bacillales</taxon>
        <taxon>Paenibacillaceae</taxon>
        <taxon>Paenibacillus</taxon>
    </lineage>
</organism>
<proteinExistence type="predicted"/>
<dbReference type="Gene3D" id="3.20.20.150">
    <property type="entry name" value="Divalent-metal-dependent TIM barrel enzymes"/>
    <property type="match status" value="1"/>
</dbReference>
<accession>A0ABX1XWF6</accession>
<dbReference type="PANTHER" id="PTHR12110">
    <property type="entry name" value="HYDROXYPYRUVATE ISOMERASE"/>
    <property type="match status" value="1"/>
</dbReference>
<evidence type="ECO:0000313" key="2">
    <source>
        <dbReference type="EMBL" id="NOU72271.1"/>
    </source>
</evidence>
<evidence type="ECO:0000313" key="3">
    <source>
        <dbReference type="Proteomes" id="UP000616779"/>
    </source>
</evidence>
<gene>
    <name evidence="2" type="ORF">GC098_12690</name>
</gene>
<feature type="domain" description="Xylose isomerase-like TIM barrel" evidence="1">
    <location>
        <begin position="20"/>
        <end position="277"/>
    </location>
</feature>
<dbReference type="InterPro" id="IPR050312">
    <property type="entry name" value="IolE/XylAMocC-like"/>
</dbReference>
<dbReference type="InterPro" id="IPR036237">
    <property type="entry name" value="Xyl_isomerase-like_sf"/>
</dbReference>
<dbReference type="InterPro" id="IPR013022">
    <property type="entry name" value="Xyl_isomerase-like_TIM-brl"/>
</dbReference>
<keyword evidence="3" id="KW-1185">Reference proteome</keyword>
<sequence>MRYAISSNVYTRFSLLESIERIHHCGYSALEILADFPHVSPLDVTYHEAKQVSRLLEQRGMSVSNINANTAVCVFPLAQNSGETIFEPSLCNRKEEVRLQRIRYTERCIDLAVEWGASCVSITSGKCLAGNHPDQAYEFLVDSISRILQYAEKRNIRIGMEYEPGLLIENANEAQRVLETFDCNSFGINLDIGHAEVLGEPLAETIQRFNEKITNIHLEDIRGHKHYHLIPGEGDIHFEAVLEALQSIGYDRYITFEIYPYSDDPDGAAKRALAHMMNYNYTH</sequence>
<dbReference type="Pfam" id="PF01261">
    <property type="entry name" value="AP_endonuc_2"/>
    <property type="match status" value="1"/>
</dbReference>
<reference evidence="2 3" key="1">
    <citation type="submission" date="2019-10" db="EMBL/GenBank/DDBJ databases">
        <title>Description of Paenibacillus terrestris sp. nov.</title>
        <authorList>
            <person name="Carlier A."/>
            <person name="Qi S."/>
        </authorList>
    </citation>
    <scope>NUCLEOTIDE SEQUENCE [LARGE SCALE GENOMIC DNA]</scope>
    <source>
        <strain evidence="2 3">LMG 31458</strain>
    </source>
</reference>
<name>A0ABX1XWF6_9BACL</name>
<dbReference type="SUPFAM" id="SSF51658">
    <property type="entry name" value="Xylose isomerase-like"/>
    <property type="match status" value="1"/>
</dbReference>
<protein>
    <submittedName>
        <fullName evidence="2">TIM barrel protein</fullName>
    </submittedName>
</protein>